<dbReference type="RefSeq" id="WP_286492021.1">
    <property type="nucleotide sequence ID" value="NZ_JACAGJ010000002.1"/>
</dbReference>
<protein>
    <recommendedName>
        <fullName evidence="3">RHS repeat protein</fullName>
    </recommendedName>
</protein>
<evidence type="ECO:0000313" key="2">
    <source>
        <dbReference type="Proteomes" id="UP001170959"/>
    </source>
</evidence>
<gene>
    <name evidence="1" type="ORF">HX001_04435</name>
</gene>
<accession>A0AAJ1QCZ8</accession>
<proteinExistence type="predicted"/>
<dbReference type="Proteomes" id="UP001170959">
    <property type="component" value="Unassembled WGS sequence"/>
</dbReference>
<evidence type="ECO:0000313" key="1">
    <source>
        <dbReference type="EMBL" id="MDM1071740.1"/>
    </source>
</evidence>
<dbReference type="EMBL" id="JACAGJ010000002">
    <property type="protein sequence ID" value="MDM1071740.1"/>
    <property type="molecule type" value="Genomic_DNA"/>
</dbReference>
<reference evidence="1" key="1">
    <citation type="submission" date="2020-06" db="EMBL/GenBank/DDBJ databases">
        <authorList>
            <person name="Dong N."/>
        </authorList>
    </citation>
    <scope>NUCLEOTIDE SEQUENCE</scope>
    <source>
        <strain evidence="1">R655-4</strain>
    </source>
</reference>
<dbReference type="AlphaFoldDB" id="A0AAJ1QCZ8"/>
<name>A0AAJ1QCZ8_9FLAO</name>
<sequence length="1097" mass="125065">MKKLYVVVLLALSNGMNLWGQNLDYVPKIAPPSPEAYKLSRYGDIQLQGNTGAFSHSVPIYTIQFHEINLPVTLAYSSNGVLVDELSGFTGTSWSLNAGGVISRTVRGVPDEKAQERWYPDSIEPLNTNAAKIKLYADKDNVTRDSQQDWFFVNIGNISMSFFFDENLNILKSNDDDTKIEYTRKTTTTFGSVMEFKITDKNGTVYILGGDEDYLESNTMSQDCIVGPKTTYYSAWYLKEIITPNKQKMTFTYNSYQQSFTSSASYNETYISSCSGGYAGLNLLFDKTSSSCRNFNQTKSKALASISYGDNKILFDYKNDRKDEGGLLLNNIFIYNKTQLIKREELIYDEIYNNERVQDPRLSSNPYIHYRYFLKEIKSYDSSNIFQNKHSFDYYDLTNLPPRLSWNKDIYGYYNAKTNNSPFDKKLIVDSETRFIVRNQTSSFTADLSVNPNTVYYGMLKRITYPSKGFSDIAYESNSSNVNAIKEVNESIDLSAQKNACSGGNSSNSEKSFEFISNGQSIHFTSSFTAEKCPGHENDVIDFHDVYNISIYNITNGSNTLIFRGSGRYDQIIKTVEEGEPTNSNNFSPIKTVNNNKYKIVVQAETKFDKVYLFTTFKYNKKYEPYIYKEYYGGARVKSTNNFDGLYNSNKKEYIYTSFQEKDSDFTTIKENNPPRLYDKSIVTITCTINSSLPQPIENAIKLAVNNSSINQLFNTRSQNVSYGIITTLSSDNNKNNGYTENYFYNNSENNSDTYQGSKIYGTPTSNNSEGYTNSLLMKKVYNSNHLLLSETENIYNSIKNNKIFTNWVFKKNYEFSFPVMEEWIYNHSIERYQNFSRIVKPTKTITKEHFPNGTLTTETNYNYDSANHLQLTSQTTKNSKGETITTEYQYPPDLTGNYIQNAEMIKLVNANRISEPVIINQKVGDVYTSEVRNQYNEFNGIIQKSAVYQKRGKDIGLGGTFDRVIKYDTYDAKGNLTQYTLENDIPVAIIWGYGGQYPVAKIEGAALSQISNATILALNTKTTDSELLTAISALRTAHKDAMVTGYLHKPLVGVTQIIQPNGMTEKYNYDTANRLKSIVNDQNEVIKTFEYNYKQP</sequence>
<reference evidence="1" key="2">
    <citation type="journal article" date="2022" name="Sci. Total Environ.">
        <title>Prevalence, transmission, and molecular epidemiology of tet(X)-positive bacteria among humans, animals, and environmental niches in China: An epidemiological, and genomic-based study.</title>
        <authorList>
            <person name="Dong N."/>
            <person name="Zeng Y."/>
            <person name="Cai C."/>
            <person name="Sun C."/>
            <person name="Lu J."/>
            <person name="Liu C."/>
            <person name="Zhou H."/>
            <person name="Sun Q."/>
            <person name="Shu L."/>
            <person name="Wang H."/>
            <person name="Wang Y."/>
            <person name="Wang S."/>
            <person name="Wu C."/>
            <person name="Chan E.W."/>
            <person name="Chen G."/>
            <person name="Shen Z."/>
            <person name="Chen S."/>
            <person name="Zhang R."/>
        </authorList>
    </citation>
    <scope>NUCLEOTIDE SEQUENCE</scope>
    <source>
        <strain evidence="1">R655-4</strain>
    </source>
</reference>
<evidence type="ECO:0008006" key="3">
    <source>
        <dbReference type="Google" id="ProtNLM"/>
    </source>
</evidence>
<comment type="caution">
    <text evidence="1">The sequence shown here is derived from an EMBL/GenBank/DDBJ whole genome shotgun (WGS) entry which is preliminary data.</text>
</comment>
<organism evidence="1 2">
    <name type="scientific">Empedobacter brevis</name>
    <dbReference type="NCBI Taxonomy" id="247"/>
    <lineage>
        <taxon>Bacteria</taxon>
        <taxon>Pseudomonadati</taxon>
        <taxon>Bacteroidota</taxon>
        <taxon>Flavobacteriia</taxon>
        <taxon>Flavobacteriales</taxon>
        <taxon>Weeksellaceae</taxon>
        <taxon>Empedobacter</taxon>
    </lineage>
</organism>